<feature type="chain" id="PRO_5011577762" evidence="2">
    <location>
        <begin position="22"/>
        <end position="99"/>
    </location>
</feature>
<feature type="region of interest" description="Disordered" evidence="1">
    <location>
        <begin position="23"/>
        <end position="99"/>
    </location>
</feature>
<dbReference type="AlphaFoldDB" id="A0A1I1WVC8"/>
<evidence type="ECO:0000313" key="3">
    <source>
        <dbReference type="EMBL" id="SFD98318.1"/>
    </source>
</evidence>
<evidence type="ECO:0000256" key="2">
    <source>
        <dbReference type="SAM" id="SignalP"/>
    </source>
</evidence>
<dbReference type="EMBL" id="FOMH01000017">
    <property type="protein sequence ID" value="SFD98318.1"/>
    <property type="molecule type" value="Genomic_DNA"/>
</dbReference>
<gene>
    <name evidence="3" type="ORF">SAMN05216297_11731</name>
</gene>
<evidence type="ECO:0000313" key="4">
    <source>
        <dbReference type="Proteomes" id="UP000199672"/>
    </source>
</evidence>
<keyword evidence="4" id="KW-1185">Reference proteome</keyword>
<proteinExistence type="predicted"/>
<feature type="compositionally biased region" description="Low complexity" evidence="1">
    <location>
        <begin position="56"/>
        <end position="69"/>
    </location>
</feature>
<feature type="compositionally biased region" description="Polar residues" evidence="1">
    <location>
        <begin position="82"/>
        <end position="99"/>
    </location>
</feature>
<dbReference type="Proteomes" id="UP000199672">
    <property type="component" value="Unassembled WGS sequence"/>
</dbReference>
<feature type="signal peptide" evidence="2">
    <location>
        <begin position="1"/>
        <end position="21"/>
    </location>
</feature>
<name>A0A1I1WVC8_9FLAO</name>
<feature type="compositionally biased region" description="Gly residues" evidence="1">
    <location>
        <begin position="70"/>
        <end position="81"/>
    </location>
</feature>
<evidence type="ECO:0000256" key="1">
    <source>
        <dbReference type="SAM" id="MobiDB-lite"/>
    </source>
</evidence>
<accession>A0A1I1WVC8</accession>
<dbReference type="OrthoDB" id="1374300at2"/>
<dbReference type="STRING" id="739143.SAMN05216297_11731"/>
<dbReference type="PROSITE" id="PS51257">
    <property type="entry name" value="PROKAR_LIPOPROTEIN"/>
    <property type="match status" value="1"/>
</dbReference>
<keyword evidence="2" id="KW-0732">Signal</keyword>
<organism evidence="3 4">
    <name type="scientific">Flavobacterium phragmitis</name>
    <dbReference type="NCBI Taxonomy" id="739143"/>
    <lineage>
        <taxon>Bacteria</taxon>
        <taxon>Pseudomonadati</taxon>
        <taxon>Bacteroidota</taxon>
        <taxon>Flavobacteriia</taxon>
        <taxon>Flavobacteriales</taxon>
        <taxon>Flavobacteriaceae</taxon>
        <taxon>Flavobacterium</taxon>
    </lineage>
</organism>
<sequence length="99" mass="10527">MKKLFRFKVLMLLLLIGLTSACKKNENNTVDPQHNYETDSMDMSVDTIGPAVDSSATMNQNQNGTNGTTGATGEGATGSGTDGSKQKGNQNVRTDSIKK</sequence>
<protein>
    <submittedName>
        <fullName evidence="3">Uncharacterized protein</fullName>
    </submittedName>
</protein>
<reference evidence="4" key="1">
    <citation type="submission" date="2016-10" db="EMBL/GenBank/DDBJ databases">
        <authorList>
            <person name="Varghese N."/>
            <person name="Submissions S."/>
        </authorList>
    </citation>
    <scope>NUCLEOTIDE SEQUENCE [LARGE SCALE GENOMIC DNA]</scope>
    <source>
        <strain evidence="4">CGMCC 1.10370</strain>
    </source>
</reference>